<dbReference type="EMBL" id="AMQN01026596">
    <property type="status" value="NOT_ANNOTATED_CDS"/>
    <property type="molecule type" value="Genomic_DNA"/>
</dbReference>
<dbReference type="PANTHER" id="PTHR14085:SF3">
    <property type="entry name" value="WD REPEAT-CONTAINING PROTEIN 46"/>
    <property type="match status" value="1"/>
</dbReference>
<proteinExistence type="predicted"/>
<evidence type="ECO:0000313" key="8">
    <source>
        <dbReference type="Proteomes" id="UP000014760"/>
    </source>
</evidence>
<reference evidence="8" key="1">
    <citation type="submission" date="2012-12" db="EMBL/GenBank/DDBJ databases">
        <authorList>
            <person name="Hellsten U."/>
            <person name="Grimwood J."/>
            <person name="Chapman J.A."/>
            <person name="Shapiro H."/>
            <person name="Aerts A."/>
            <person name="Otillar R.P."/>
            <person name="Terry A.Y."/>
            <person name="Boore J.L."/>
            <person name="Simakov O."/>
            <person name="Marletaz F."/>
            <person name="Cho S.-J."/>
            <person name="Edsinger-Gonzales E."/>
            <person name="Havlak P."/>
            <person name="Kuo D.-H."/>
            <person name="Larsson T."/>
            <person name="Lv J."/>
            <person name="Arendt D."/>
            <person name="Savage R."/>
            <person name="Osoegawa K."/>
            <person name="de Jong P."/>
            <person name="Lindberg D.R."/>
            <person name="Seaver E.C."/>
            <person name="Weisblat D.A."/>
            <person name="Putnam N.H."/>
            <person name="Grigoriev I.V."/>
            <person name="Rokhsar D.S."/>
        </authorList>
    </citation>
    <scope>NUCLEOTIDE SEQUENCE</scope>
    <source>
        <strain evidence="8">I ESC-2004</strain>
    </source>
</reference>
<keyword evidence="3" id="KW-0677">Repeat</keyword>
<accession>R7U6R1</accession>
<dbReference type="SMART" id="SM01033">
    <property type="entry name" value="BING4CT"/>
    <property type="match status" value="1"/>
</dbReference>
<feature type="domain" description="BING4 C-terminal" evidence="5">
    <location>
        <begin position="78"/>
        <end position="132"/>
    </location>
</feature>
<keyword evidence="2" id="KW-0853">WD repeat</keyword>
<evidence type="ECO:0000256" key="3">
    <source>
        <dbReference type="ARBA" id="ARBA00022737"/>
    </source>
</evidence>
<gene>
    <name evidence="6" type="ORF">CAPTEDRAFT_214977</name>
</gene>
<dbReference type="InterPro" id="IPR012952">
    <property type="entry name" value="BING4_C_dom"/>
</dbReference>
<comment type="subcellular location">
    <subcellularLocation>
        <location evidence="1">Nucleus</location>
        <location evidence="1">Nucleolus</location>
    </subcellularLocation>
</comment>
<dbReference type="STRING" id="283909.R7U6R1"/>
<dbReference type="EMBL" id="AMQN01026595">
    <property type="status" value="NOT_ANNOTATED_CDS"/>
    <property type="molecule type" value="Genomic_DNA"/>
</dbReference>
<keyword evidence="4" id="KW-0539">Nucleus</keyword>
<dbReference type="OrthoDB" id="10251154at2759"/>
<dbReference type="EMBL" id="KB306954">
    <property type="protein sequence ID" value="ELT99341.1"/>
    <property type="molecule type" value="Genomic_DNA"/>
</dbReference>
<evidence type="ECO:0000256" key="4">
    <source>
        <dbReference type="ARBA" id="ARBA00023242"/>
    </source>
</evidence>
<protein>
    <recommendedName>
        <fullName evidence="5">BING4 C-terminal domain-containing protein</fullName>
    </recommendedName>
</protein>
<reference evidence="6 8" key="2">
    <citation type="journal article" date="2013" name="Nature">
        <title>Insights into bilaterian evolution from three spiralian genomes.</title>
        <authorList>
            <person name="Simakov O."/>
            <person name="Marletaz F."/>
            <person name="Cho S.J."/>
            <person name="Edsinger-Gonzales E."/>
            <person name="Havlak P."/>
            <person name="Hellsten U."/>
            <person name="Kuo D.H."/>
            <person name="Larsson T."/>
            <person name="Lv J."/>
            <person name="Arendt D."/>
            <person name="Savage R."/>
            <person name="Osoegawa K."/>
            <person name="de Jong P."/>
            <person name="Grimwood J."/>
            <person name="Chapman J.A."/>
            <person name="Shapiro H."/>
            <person name="Aerts A."/>
            <person name="Otillar R.P."/>
            <person name="Terry A.Y."/>
            <person name="Boore J.L."/>
            <person name="Grigoriev I.V."/>
            <person name="Lindberg D.R."/>
            <person name="Seaver E.C."/>
            <person name="Weisblat D.A."/>
            <person name="Putnam N.H."/>
            <person name="Rokhsar D.S."/>
        </authorList>
    </citation>
    <scope>NUCLEOTIDE SEQUENCE</scope>
    <source>
        <strain evidence="6 8">I ESC-2004</strain>
    </source>
</reference>
<sequence length="237" mass="27195">MASKQAARAEALLQEEAGFIEADEGESTCEVTQYDIANAVDITSAQKFFELKLDKFGPYRVDYSRNGRFMLMGGAKGHVAAFDWQTKNLMWSGEPNFDALEANPYQSKKQRQQAEVNMLLEKIQPEMITLDSRDVGKVDVKTLQEQIAEREKIIYLKPEKIEFTPHKRMKGKSKTGNLLRRVEIVKGRQLREEVQSISKQKEKLAKMLQAENTDGAAEVKEEKPFNVFDRFKRKEQA</sequence>
<name>R7U6R1_CAPTE</name>
<dbReference type="GO" id="GO:0032040">
    <property type="term" value="C:small-subunit processome"/>
    <property type="evidence" value="ECO:0007669"/>
    <property type="project" value="TreeGrafter"/>
</dbReference>
<dbReference type="HOGENOM" id="CLU_1171598_0_0_1"/>
<evidence type="ECO:0000313" key="6">
    <source>
        <dbReference type="EMBL" id="ELT99341.1"/>
    </source>
</evidence>
<dbReference type="EnsemblMetazoa" id="CapteT214977">
    <property type="protein sequence ID" value="CapteP214977"/>
    <property type="gene ID" value="CapteG214977"/>
</dbReference>
<dbReference type="GO" id="GO:0030686">
    <property type="term" value="C:90S preribosome"/>
    <property type="evidence" value="ECO:0007669"/>
    <property type="project" value="TreeGrafter"/>
</dbReference>
<evidence type="ECO:0000256" key="2">
    <source>
        <dbReference type="ARBA" id="ARBA00022574"/>
    </source>
</evidence>
<organism evidence="6">
    <name type="scientific">Capitella teleta</name>
    <name type="common">Polychaete worm</name>
    <dbReference type="NCBI Taxonomy" id="283909"/>
    <lineage>
        <taxon>Eukaryota</taxon>
        <taxon>Metazoa</taxon>
        <taxon>Spiralia</taxon>
        <taxon>Lophotrochozoa</taxon>
        <taxon>Annelida</taxon>
        <taxon>Polychaeta</taxon>
        <taxon>Sedentaria</taxon>
        <taxon>Scolecida</taxon>
        <taxon>Capitellidae</taxon>
        <taxon>Capitella</taxon>
    </lineage>
</organism>
<dbReference type="Proteomes" id="UP000014760">
    <property type="component" value="Unassembled WGS sequence"/>
</dbReference>
<dbReference type="AlphaFoldDB" id="R7U6R1"/>
<dbReference type="GO" id="GO:0000462">
    <property type="term" value="P:maturation of SSU-rRNA from tricistronic rRNA transcript (SSU-rRNA, 5.8S rRNA, LSU-rRNA)"/>
    <property type="evidence" value="ECO:0007669"/>
    <property type="project" value="TreeGrafter"/>
</dbReference>
<evidence type="ECO:0000313" key="7">
    <source>
        <dbReference type="EnsemblMetazoa" id="CapteP214977"/>
    </source>
</evidence>
<evidence type="ECO:0000259" key="5">
    <source>
        <dbReference type="SMART" id="SM01033"/>
    </source>
</evidence>
<dbReference type="InterPro" id="IPR040315">
    <property type="entry name" value="WDR46/Utp7"/>
</dbReference>
<dbReference type="Pfam" id="PF08149">
    <property type="entry name" value="BING4CT"/>
    <property type="match status" value="1"/>
</dbReference>
<keyword evidence="8" id="KW-1185">Reference proteome</keyword>
<reference evidence="7" key="3">
    <citation type="submission" date="2015-06" db="UniProtKB">
        <authorList>
            <consortium name="EnsemblMetazoa"/>
        </authorList>
    </citation>
    <scope>IDENTIFICATION</scope>
</reference>
<evidence type="ECO:0000256" key="1">
    <source>
        <dbReference type="ARBA" id="ARBA00004604"/>
    </source>
</evidence>
<dbReference type="PANTHER" id="PTHR14085">
    <property type="entry name" value="WD-REPEAT PROTEIN BING4"/>
    <property type="match status" value="1"/>
</dbReference>